<dbReference type="SUPFAM" id="SSF56349">
    <property type="entry name" value="DNA breaking-rejoining enzymes"/>
    <property type="match status" value="1"/>
</dbReference>
<reference evidence="3" key="2">
    <citation type="submission" date="2023-12" db="EMBL/GenBank/DDBJ databases">
        <authorList>
            <person name="Sun Q."/>
            <person name="Inoue M."/>
        </authorList>
    </citation>
    <scope>NUCLEOTIDE SEQUENCE</scope>
    <source>
        <strain evidence="3">JCM 14265</strain>
    </source>
</reference>
<reference evidence="3" key="1">
    <citation type="journal article" date="2014" name="Int. J. Syst. Evol. Microbiol.">
        <title>Complete genome sequence of Corynebacterium casei LMG S-19264T (=DSM 44701T), isolated from a smear-ripened cheese.</title>
        <authorList>
            <consortium name="US DOE Joint Genome Institute (JGI-PGF)"/>
            <person name="Walter F."/>
            <person name="Albersmeier A."/>
            <person name="Kalinowski J."/>
            <person name="Ruckert C."/>
        </authorList>
    </citation>
    <scope>NUCLEOTIDE SEQUENCE</scope>
    <source>
        <strain evidence="3">JCM 14265</strain>
    </source>
</reference>
<dbReference type="Proteomes" id="UP001501425">
    <property type="component" value="Unassembled WGS sequence"/>
</dbReference>
<gene>
    <name evidence="3" type="ORF">GCM10008994_04130</name>
</gene>
<evidence type="ECO:0000256" key="1">
    <source>
        <dbReference type="ARBA" id="ARBA00023172"/>
    </source>
</evidence>
<evidence type="ECO:0000313" key="3">
    <source>
        <dbReference type="EMBL" id="GAA0532575.1"/>
    </source>
</evidence>
<dbReference type="InterPro" id="IPR013762">
    <property type="entry name" value="Integrase-like_cat_sf"/>
</dbReference>
<dbReference type="GO" id="GO:0006310">
    <property type="term" value="P:DNA recombination"/>
    <property type="evidence" value="ECO:0007669"/>
    <property type="project" value="UniProtKB-KW"/>
</dbReference>
<proteinExistence type="predicted"/>
<dbReference type="CDD" id="cd00397">
    <property type="entry name" value="DNA_BRE_C"/>
    <property type="match status" value="1"/>
</dbReference>
<dbReference type="AlphaFoldDB" id="A0AAV3SNU5"/>
<dbReference type="InterPro" id="IPR002104">
    <property type="entry name" value="Integrase_catalytic"/>
</dbReference>
<comment type="caution">
    <text evidence="3">The sequence shown here is derived from an EMBL/GenBank/DDBJ whole genome shotgun (WGS) entry which is preliminary data.</text>
</comment>
<dbReference type="Pfam" id="PF00589">
    <property type="entry name" value="Phage_integrase"/>
    <property type="match status" value="1"/>
</dbReference>
<name>A0AAV3SNU5_9EURY</name>
<dbReference type="Gene3D" id="1.10.443.10">
    <property type="entry name" value="Intergrase catalytic core"/>
    <property type="match status" value="1"/>
</dbReference>
<dbReference type="InterPro" id="IPR011010">
    <property type="entry name" value="DNA_brk_join_enz"/>
</dbReference>
<sequence length="195" mass="22409">MLTYNYMKLEETDSGYYRCWLSETEQEQMTEHYNESPKKQLALRLMLFSGLRVGEVPNISKDSIETTDANYDLLTVVDGKYGTRQTMITPETRNQIRTIANTLELSQGDPIIDVAKRTVQNWVSQAAESIDHPHADDVSAHDMRRTWATRLVHSGLPSDIVMDWGGWDDHGTFRDHYWSLSDAQVAEQLERADII</sequence>
<evidence type="ECO:0000313" key="4">
    <source>
        <dbReference type="Proteomes" id="UP001501425"/>
    </source>
</evidence>
<feature type="domain" description="Tyr recombinase" evidence="2">
    <location>
        <begin position="16"/>
        <end position="190"/>
    </location>
</feature>
<dbReference type="GO" id="GO:0003677">
    <property type="term" value="F:DNA binding"/>
    <property type="evidence" value="ECO:0007669"/>
    <property type="project" value="InterPro"/>
</dbReference>
<protein>
    <recommendedName>
        <fullName evidence="2">Tyr recombinase domain-containing protein</fullName>
    </recommendedName>
</protein>
<accession>A0AAV3SNU5</accession>
<dbReference type="EMBL" id="BAAADQ010000001">
    <property type="protein sequence ID" value="GAA0532575.1"/>
    <property type="molecule type" value="Genomic_DNA"/>
</dbReference>
<dbReference type="PROSITE" id="PS51898">
    <property type="entry name" value="TYR_RECOMBINASE"/>
    <property type="match status" value="1"/>
</dbReference>
<evidence type="ECO:0000259" key="2">
    <source>
        <dbReference type="PROSITE" id="PS51898"/>
    </source>
</evidence>
<dbReference type="GO" id="GO:0015074">
    <property type="term" value="P:DNA integration"/>
    <property type="evidence" value="ECO:0007669"/>
    <property type="project" value="InterPro"/>
</dbReference>
<organism evidence="3 4">
    <name type="scientific">Halorubrum ejinorense</name>
    <dbReference type="NCBI Taxonomy" id="425309"/>
    <lineage>
        <taxon>Archaea</taxon>
        <taxon>Methanobacteriati</taxon>
        <taxon>Methanobacteriota</taxon>
        <taxon>Stenosarchaea group</taxon>
        <taxon>Halobacteria</taxon>
        <taxon>Halobacteriales</taxon>
        <taxon>Haloferacaceae</taxon>
        <taxon>Halorubrum</taxon>
    </lineage>
</organism>
<keyword evidence="1" id="KW-0233">DNA recombination</keyword>